<protein>
    <recommendedName>
        <fullName evidence="1">DUF7053 domain-containing protein</fullName>
    </recommendedName>
</protein>
<dbReference type="SUPFAM" id="SSF55961">
    <property type="entry name" value="Bet v1-like"/>
    <property type="match status" value="1"/>
</dbReference>
<organism evidence="2 3">
    <name type="scientific">Ephemerocybe angulata</name>
    <dbReference type="NCBI Taxonomy" id="980116"/>
    <lineage>
        <taxon>Eukaryota</taxon>
        <taxon>Fungi</taxon>
        <taxon>Dikarya</taxon>
        <taxon>Basidiomycota</taxon>
        <taxon>Agaricomycotina</taxon>
        <taxon>Agaricomycetes</taxon>
        <taxon>Agaricomycetidae</taxon>
        <taxon>Agaricales</taxon>
        <taxon>Agaricineae</taxon>
        <taxon>Psathyrellaceae</taxon>
        <taxon>Ephemerocybe</taxon>
    </lineage>
</organism>
<dbReference type="Pfam" id="PF23155">
    <property type="entry name" value="DUF7053"/>
    <property type="match status" value="1"/>
</dbReference>
<dbReference type="EMBL" id="JACGCI010000001">
    <property type="protein sequence ID" value="KAF6765993.1"/>
    <property type="molecule type" value="Genomic_DNA"/>
</dbReference>
<gene>
    <name evidence="2" type="ORF">DFP72DRAFT_3438</name>
</gene>
<evidence type="ECO:0000313" key="2">
    <source>
        <dbReference type="EMBL" id="KAF6765993.1"/>
    </source>
</evidence>
<feature type="domain" description="DUF7053" evidence="1">
    <location>
        <begin position="19"/>
        <end position="148"/>
    </location>
</feature>
<proteinExistence type="predicted"/>
<name>A0A8H6ME42_9AGAR</name>
<dbReference type="OrthoDB" id="61390at2759"/>
<dbReference type="InterPro" id="IPR055481">
    <property type="entry name" value="DUF7053"/>
</dbReference>
<dbReference type="AlphaFoldDB" id="A0A8H6ME42"/>
<dbReference type="Proteomes" id="UP000521943">
    <property type="component" value="Unassembled WGS sequence"/>
</dbReference>
<keyword evidence="3" id="KW-1185">Reference proteome</keyword>
<comment type="caution">
    <text evidence="2">The sequence shown here is derived from an EMBL/GenBank/DDBJ whole genome shotgun (WGS) entry which is preliminary data.</text>
</comment>
<accession>A0A8H6ME42</accession>
<reference evidence="2 3" key="1">
    <citation type="submission" date="2020-07" db="EMBL/GenBank/DDBJ databases">
        <title>Comparative genomics of pyrophilous fungi reveals a link between fire events and developmental genes.</title>
        <authorList>
            <consortium name="DOE Joint Genome Institute"/>
            <person name="Steindorff A.S."/>
            <person name="Carver A."/>
            <person name="Calhoun S."/>
            <person name="Stillman K."/>
            <person name="Liu H."/>
            <person name="Lipzen A."/>
            <person name="Pangilinan J."/>
            <person name="Labutti K."/>
            <person name="Bruns T.D."/>
            <person name="Grigoriev I.V."/>
        </authorList>
    </citation>
    <scope>NUCLEOTIDE SEQUENCE [LARGE SCALE GENOMIC DNA]</scope>
    <source>
        <strain evidence="2 3">CBS 144469</strain>
    </source>
</reference>
<evidence type="ECO:0000313" key="3">
    <source>
        <dbReference type="Proteomes" id="UP000521943"/>
    </source>
</evidence>
<evidence type="ECO:0000259" key="1">
    <source>
        <dbReference type="Pfam" id="PF23155"/>
    </source>
</evidence>
<sequence>MGFLTSTRDFTYEAVIKAPQQKVVSFIQKPDSLPRQSPLFVSLTPDASATEQNWFIITERVPIAGPIETKTTFRARLVPVPNGLDSDVEASLGVKLKAHYTVEKKGENESVLKEFTTMEASSLLIGFTFPTMADAHKAVIDGVAAKAAQGGLDDRDF</sequence>